<proteinExistence type="inferred from homology"/>
<sequence length="119" mass="13789">MKFINEKSAILSILFTNNNIICTLTDLTGNVLFWTSLGVRKIRGIKKLTSNTIISRIKLINIYANKAKLKYFHLYIKGVNKNKKLVIKNLKYSSLIFLSIYDESVISYNGCKKLRNRRI</sequence>
<evidence type="ECO:0000256" key="1">
    <source>
        <dbReference type="ARBA" id="ARBA00006194"/>
    </source>
</evidence>
<geneLocation type="mitochondrion" evidence="4"/>
<dbReference type="HAMAP" id="MF_01310">
    <property type="entry name" value="Ribosomal_uS11"/>
    <property type="match status" value="1"/>
</dbReference>
<keyword evidence="2 4" id="KW-0689">Ribosomal protein</keyword>
<dbReference type="Gene3D" id="3.30.420.80">
    <property type="entry name" value="Ribosomal protein S11"/>
    <property type="match status" value="1"/>
</dbReference>
<name>A0A3G3MIM5_9FLOR</name>
<keyword evidence="3" id="KW-0687">Ribonucleoprotein</keyword>
<reference evidence="4" key="1">
    <citation type="journal article" date="2018" name="Genome Biol. Evol.">
        <title>Mitochondrial and Plastid Genomes from Coralline Red Algae Provide Insights into the Incongruent Evolutionary Histories of Organelles.</title>
        <authorList>
            <person name="Lee J."/>
            <person name="Song H.J."/>
            <person name="In Park S."/>
            <person name="Lee Y.M."/>
            <person name="Jeong S.Y."/>
            <person name="Oh Cho T."/>
            <person name="Kim J.H."/>
            <person name="Choi H.G."/>
            <person name="Choi C.G."/>
            <person name="Nelson W.A."/>
            <person name="Fredericq S."/>
            <person name="Bhattacharya D."/>
            <person name="Su Yoon H."/>
        </authorList>
    </citation>
    <scope>NUCLEOTIDE SEQUENCE</scope>
</reference>
<dbReference type="GO" id="GO:0003735">
    <property type="term" value="F:structural constituent of ribosome"/>
    <property type="evidence" value="ECO:0007669"/>
    <property type="project" value="InterPro"/>
</dbReference>
<evidence type="ECO:0000313" key="4">
    <source>
        <dbReference type="EMBL" id="AYR06692.1"/>
    </source>
</evidence>
<evidence type="ECO:0000256" key="3">
    <source>
        <dbReference type="ARBA" id="ARBA00023274"/>
    </source>
</evidence>
<dbReference type="Pfam" id="PF00411">
    <property type="entry name" value="Ribosomal_S11"/>
    <property type="match status" value="1"/>
</dbReference>
<keyword evidence="4" id="KW-0496">Mitochondrion</keyword>
<dbReference type="InterPro" id="IPR036967">
    <property type="entry name" value="Ribosomal_uS11_sf"/>
</dbReference>
<dbReference type="AlphaFoldDB" id="A0A3G3MIM5"/>
<protein>
    <submittedName>
        <fullName evidence="4">Ribosomal protein S11</fullName>
    </submittedName>
</protein>
<dbReference type="GO" id="GO:0005840">
    <property type="term" value="C:ribosome"/>
    <property type="evidence" value="ECO:0007669"/>
    <property type="project" value="UniProtKB-KW"/>
</dbReference>
<dbReference type="PIRSF" id="PIRSF002131">
    <property type="entry name" value="Ribosomal_S11"/>
    <property type="match status" value="1"/>
</dbReference>
<evidence type="ECO:0000256" key="2">
    <source>
        <dbReference type="ARBA" id="ARBA00022980"/>
    </source>
</evidence>
<comment type="similarity">
    <text evidence="1">Belongs to the universal ribosomal protein uS11 family.</text>
</comment>
<dbReference type="GO" id="GO:0006412">
    <property type="term" value="P:translation"/>
    <property type="evidence" value="ECO:0007669"/>
    <property type="project" value="InterPro"/>
</dbReference>
<dbReference type="InterPro" id="IPR001971">
    <property type="entry name" value="Ribosomal_uS11"/>
</dbReference>
<dbReference type="EMBL" id="MH281625">
    <property type="protein sequence ID" value="AYR06692.1"/>
    <property type="molecule type" value="Genomic_DNA"/>
</dbReference>
<dbReference type="SUPFAM" id="SSF53137">
    <property type="entry name" value="Translational machinery components"/>
    <property type="match status" value="1"/>
</dbReference>
<dbReference type="GO" id="GO:1990904">
    <property type="term" value="C:ribonucleoprotein complex"/>
    <property type="evidence" value="ECO:0007669"/>
    <property type="project" value="UniProtKB-KW"/>
</dbReference>
<gene>
    <name evidence="4" type="primary">rps11</name>
</gene>
<organism evidence="4">
    <name type="scientific">Rhodogorgon sp</name>
    <dbReference type="NCBI Taxonomy" id="2485824"/>
    <lineage>
        <taxon>Eukaryota</taxon>
        <taxon>Rhodophyta</taxon>
        <taxon>Florideophyceae</taxon>
        <taxon>Corallinophycidae</taxon>
        <taxon>Rhodogorgonales</taxon>
        <taxon>Rhodogorgonaceae</taxon>
        <taxon>Rhodogorgon</taxon>
    </lineage>
</organism>
<accession>A0A3G3MIM5</accession>